<dbReference type="GO" id="GO:0016020">
    <property type="term" value="C:membrane"/>
    <property type="evidence" value="ECO:0007669"/>
    <property type="project" value="UniProtKB-SubCell"/>
</dbReference>
<feature type="transmembrane region" description="Helical" evidence="7">
    <location>
        <begin position="393"/>
        <end position="415"/>
    </location>
</feature>
<organism evidence="9 10">
    <name type="scientific">Trichogramma kaykai</name>
    <dbReference type="NCBI Taxonomy" id="54128"/>
    <lineage>
        <taxon>Eukaryota</taxon>
        <taxon>Metazoa</taxon>
        <taxon>Ecdysozoa</taxon>
        <taxon>Arthropoda</taxon>
        <taxon>Hexapoda</taxon>
        <taxon>Insecta</taxon>
        <taxon>Pterygota</taxon>
        <taxon>Neoptera</taxon>
        <taxon>Endopterygota</taxon>
        <taxon>Hymenoptera</taxon>
        <taxon>Apocrita</taxon>
        <taxon>Proctotrupomorpha</taxon>
        <taxon>Chalcidoidea</taxon>
        <taxon>Trichogrammatidae</taxon>
        <taxon>Trichogramma</taxon>
    </lineage>
</organism>
<dbReference type="InterPro" id="IPR036259">
    <property type="entry name" value="MFS_trans_sf"/>
</dbReference>
<dbReference type="Pfam" id="PF07690">
    <property type="entry name" value="MFS_1"/>
    <property type="match status" value="1"/>
</dbReference>
<dbReference type="EMBL" id="JBJJXI010000085">
    <property type="protein sequence ID" value="KAL3395206.1"/>
    <property type="molecule type" value="Genomic_DNA"/>
</dbReference>
<comment type="caution">
    <text evidence="9">The sequence shown here is derived from an EMBL/GenBank/DDBJ whole genome shotgun (WGS) entry which is preliminary data.</text>
</comment>
<feature type="transmembrane region" description="Helical" evidence="7">
    <location>
        <begin position="151"/>
        <end position="175"/>
    </location>
</feature>
<dbReference type="SUPFAM" id="SSF103473">
    <property type="entry name" value="MFS general substrate transporter"/>
    <property type="match status" value="1"/>
</dbReference>
<feature type="transmembrane region" description="Helical" evidence="7">
    <location>
        <begin position="510"/>
        <end position="528"/>
    </location>
</feature>
<sequence>MYVDEDTVQTALNRTGFGKFNIRVLLLSMLIYLNCGNFIAGVGFIPPAAICDFQMTTVEKGRITSAPMLGMAIGATFWGFFADLRGRRPALLLSLCTGFLFEILSALVSNYWIFVVLKFFTGVSITGQICVIFTFLGEFQPEKQRNKMLSWMEFAWVVGVLVAALLAWGVIPLPISFKLSYWFFGSWKLFVVIGTLPAFFSALYILTIPETPKYLAENGKSVKLLSVLYMIYHENTGNSYDSFKAELLSIGSPAIQDLFAEEKISKLCNPKEERKMKQQARKEKMKNLLHTSKKQMHTLVKAPYAKRLFSVSCIMFCITSTYYALMTWFPELFQRSADYTNFHNGQTESFCKVSSWFSQVAGNKTVVNQTDFSNDIHEDFSVTECKSEIDTSVYLNTVILAVASLPCAVIIPPTIDYVGYRLYLFITAFIACITTVAMYFVSDTTETLFLSGIFESLNAMNISLIYCFIVELFPTNLRVTATGITQFIGRVGSFTGNVLFGFLIDNFCTSLFIIMSIQLLIATLMTWMTPGNKKMKKIQQLENKGNIAPIV</sequence>
<proteinExistence type="inferred from homology"/>
<keyword evidence="10" id="KW-1185">Reference proteome</keyword>
<keyword evidence="6 7" id="KW-0472">Membrane</keyword>
<evidence type="ECO:0000256" key="5">
    <source>
        <dbReference type="ARBA" id="ARBA00022989"/>
    </source>
</evidence>
<dbReference type="InterPro" id="IPR005828">
    <property type="entry name" value="MFS_sugar_transport-like"/>
</dbReference>
<keyword evidence="3" id="KW-0813">Transport</keyword>
<feature type="transmembrane region" description="Helical" evidence="7">
    <location>
        <begin position="91"/>
        <end position="113"/>
    </location>
</feature>
<dbReference type="Proteomes" id="UP001627154">
    <property type="component" value="Unassembled WGS sequence"/>
</dbReference>
<feature type="transmembrane region" description="Helical" evidence="7">
    <location>
        <begin position="422"/>
        <end position="441"/>
    </location>
</feature>
<dbReference type="PANTHER" id="PTHR23511:SF38">
    <property type="entry name" value="SYNAPTIC VESICLE 2-RELATED PROTEIN-LIKE PROTEIN"/>
    <property type="match status" value="1"/>
</dbReference>
<feature type="transmembrane region" description="Helical" evidence="7">
    <location>
        <begin position="24"/>
        <end position="45"/>
    </location>
</feature>
<dbReference type="Gene3D" id="1.20.1250.20">
    <property type="entry name" value="MFS general substrate transporter like domains"/>
    <property type="match status" value="1"/>
</dbReference>
<dbReference type="PROSITE" id="PS50850">
    <property type="entry name" value="MFS"/>
    <property type="match status" value="1"/>
</dbReference>
<evidence type="ECO:0000256" key="2">
    <source>
        <dbReference type="ARBA" id="ARBA00008335"/>
    </source>
</evidence>
<comment type="subcellular location">
    <subcellularLocation>
        <location evidence="1">Membrane</location>
        <topology evidence="1">Multi-pass membrane protein</topology>
    </subcellularLocation>
</comment>
<feature type="transmembrane region" description="Helical" evidence="7">
    <location>
        <begin position="119"/>
        <end position="139"/>
    </location>
</feature>
<protein>
    <recommendedName>
        <fullName evidence="8">Major facilitator superfamily (MFS) profile domain-containing protein</fullName>
    </recommendedName>
</protein>
<reference evidence="9 10" key="1">
    <citation type="journal article" date="2024" name="bioRxiv">
        <title>A reference genome for Trichogramma kaykai: A tiny desert-dwelling parasitoid wasp with competing sex-ratio distorters.</title>
        <authorList>
            <person name="Culotta J."/>
            <person name="Lindsey A.R."/>
        </authorList>
    </citation>
    <scope>NUCLEOTIDE SEQUENCE [LARGE SCALE GENOMIC DNA]</scope>
    <source>
        <strain evidence="9 10">KSX58</strain>
    </source>
</reference>
<name>A0ABD2WQ38_9HYME</name>
<evidence type="ECO:0000256" key="7">
    <source>
        <dbReference type="SAM" id="Phobius"/>
    </source>
</evidence>
<evidence type="ECO:0000313" key="10">
    <source>
        <dbReference type="Proteomes" id="UP001627154"/>
    </source>
</evidence>
<dbReference type="Pfam" id="PF00083">
    <property type="entry name" value="Sugar_tr"/>
    <property type="match status" value="1"/>
</dbReference>
<accession>A0ABD2WQ38</accession>
<evidence type="ECO:0000256" key="4">
    <source>
        <dbReference type="ARBA" id="ARBA00022692"/>
    </source>
</evidence>
<evidence type="ECO:0000256" key="3">
    <source>
        <dbReference type="ARBA" id="ARBA00022448"/>
    </source>
</evidence>
<feature type="transmembrane region" description="Helical" evidence="7">
    <location>
        <begin position="304"/>
        <end position="325"/>
    </location>
</feature>
<evidence type="ECO:0000313" key="9">
    <source>
        <dbReference type="EMBL" id="KAL3395206.1"/>
    </source>
</evidence>
<comment type="similarity">
    <text evidence="2">Belongs to the major facilitator superfamily.</text>
</comment>
<feature type="transmembrane region" description="Helical" evidence="7">
    <location>
        <begin position="181"/>
        <end position="206"/>
    </location>
</feature>
<gene>
    <name evidence="9" type="ORF">TKK_010806</name>
</gene>
<feature type="transmembrane region" description="Helical" evidence="7">
    <location>
        <begin position="487"/>
        <end position="504"/>
    </location>
</feature>
<dbReference type="AlphaFoldDB" id="A0ABD2WQ38"/>
<evidence type="ECO:0000259" key="8">
    <source>
        <dbReference type="PROSITE" id="PS50850"/>
    </source>
</evidence>
<evidence type="ECO:0000256" key="1">
    <source>
        <dbReference type="ARBA" id="ARBA00004141"/>
    </source>
</evidence>
<keyword evidence="5 7" id="KW-1133">Transmembrane helix</keyword>
<dbReference type="PANTHER" id="PTHR23511">
    <property type="entry name" value="SYNAPTIC VESICLE GLYCOPROTEIN 2"/>
    <property type="match status" value="1"/>
</dbReference>
<feature type="domain" description="Major facilitator superfamily (MFS) profile" evidence="8">
    <location>
        <begin position="20"/>
        <end position="534"/>
    </location>
</feature>
<feature type="transmembrane region" description="Helical" evidence="7">
    <location>
        <begin position="453"/>
        <end position="475"/>
    </location>
</feature>
<dbReference type="InterPro" id="IPR011701">
    <property type="entry name" value="MFS"/>
</dbReference>
<evidence type="ECO:0000256" key="6">
    <source>
        <dbReference type="ARBA" id="ARBA00023136"/>
    </source>
</evidence>
<feature type="transmembrane region" description="Helical" evidence="7">
    <location>
        <begin position="65"/>
        <end position="84"/>
    </location>
</feature>
<keyword evidence="4 7" id="KW-0812">Transmembrane</keyword>
<dbReference type="InterPro" id="IPR020846">
    <property type="entry name" value="MFS_dom"/>
</dbReference>